<name>A0A6J4UD81_9BACT</name>
<organism evidence="1">
    <name type="scientific">uncultured Thermomicrobiales bacterium</name>
    <dbReference type="NCBI Taxonomy" id="1645740"/>
    <lineage>
        <taxon>Bacteria</taxon>
        <taxon>Pseudomonadati</taxon>
        <taxon>Thermomicrobiota</taxon>
        <taxon>Thermomicrobia</taxon>
        <taxon>Thermomicrobiales</taxon>
        <taxon>environmental samples</taxon>
    </lineage>
</organism>
<proteinExistence type="predicted"/>
<sequence>MLAGFGPAPGDNGVMYVVVAHPPSADRGTAAAVFQPLDAAGAPSGPAVGVAPADLHSTFARFEADSPRWVWDSTRAWYPGLLSAGISLDRCHDLALARAILSLSGYCASTPYLEGLRARLGDGDE</sequence>
<protein>
    <submittedName>
        <fullName evidence="1">Uncharacterized protein</fullName>
    </submittedName>
</protein>
<dbReference type="AlphaFoldDB" id="A0A6J4UD81"/>
<evidence type="ECO:0000313" key="1">
    <source>
        <dbReference type="EMBL" id="CAA9545279.1"/>
    </source>
</evidence>
<dbReference type="EMBL" id="CADCWM010000111">
    <property type="protein sequence ID" value="CAA9545279.1"/>
    <property type="molecule type" value="Genomic_DNA"/>
</dbReference>
<feature type="non-terminal residue" evidence="1">
    <location>
        <position position="125"/>
    </location>
</feature>
<reference evidence="1" key="1">
    <citation type="submission" date="2020-02" db="EMBL/GenBank/DDBJ databases">
        <authorList>
            <person name="Meier V. D."/>
        </authorList>
    </citation>
    <scope>NUCLEOTIDE SEQUENCE</scope>
    <source>
        <strain evidence="1">AVDCRST_MAG88</strain>
    </source>
</reference>
<accession>A0A6J4UD81</accession>
<gene>
    <name evidence="1" type="ORF">AVDCRST_MAG88-352</name>
</gene>